<keyword evidence="2" id="KW-1185">Reference proteome</keyword>
<accession>A0A4U0Y6I0</accession>
<protein>
    <submittedName>
        <fullName evidence="1">Uncharacterized protein</fullName>
    </submittedName>
</protein>
<organism evidence="1 2">
    <name type="scientific">Friedmanniomyces simplex</name>
    <dbReference type="NCBI Taxonomy" id="329884"/>
    <lineage>
        <taxon>Eukaryota</taxon>
        <taxon>Fungi</taxon>
        <taxon>Dikarya</taxon>
        <taxon>Ascomycota</taxon>
        <taxon>Pezizomycotina</taxon>
        <taxon>Dothideomycetes</taxon>
        <taxon>Dothideomycetidae</taxon>
        <taxon>Mycosphaerellales</taxon>
        <taxon>Teratosphaeriaceae</taxon>
        <taxon>Friedmanniomyces</taxon>
    </lineage>
</organism>
<dbReference type="Proteomes" id="UP000309340">
    <property type="component" value="Unassembled WGS sequence"/>
</dbReference>
<dbReference type="AlphaFoldDB" id="A0A4U0Y6I0"/>
<reference evidence="1 2" key="1">
    <citation type="submission" date="2017-03" db="EMBL/GenBank/DDBJ databases">
        <title>Genomes of endolithic fungi from Antarctica.</title>
        <authorList>
            <person name="Coleine C."/>
            <person name="Masonjones S."/>
            <person name="Stajich J.E."/>
        </authorList>
    </citation>
    <scope>NUCLEOTIDE SEQUENCE [LARGE SCALE GENOMIC DNA]</scope>
    <source>
        <strain evidence="1 2">CCFEE 5184</strain>
    </source>
</reference>
<name>A0A4U0Y6I0_9PEZI</name>
<sequence>MQSVAKGTRTGKNEMYVDGDSGKLPAHLFYSFLEYPPYLAVPTTDLQFAVFYALLWTKTTNWFSRKEWTLTG</sequence>
<dbReference type="EMBL" id="NAJQ01000013">
    <property type="protein sequence ID" value="TKA83235.1"/>
    <property type="molecule type" value="Genomic_DNA"/>
</dbReference>
<gene>
    <name evidence="1" type="ORF">B0A55_02954</name>
</gene>
<evidence type="ECO:0000313" key="1">
    <source>
        <dbReference type="EMBL" id="TKA83235.1"/>
    </source>
</evidence>
<proteinExistence type="predicted"/>
<evidence type="ECO:0000313" key="2">
    <source>
        <dbReference type="Proteomes" id="UP000309340"/>
    </source>
</evidence>
<comment type="caution">
    <text evidence="1">The sequence shown here is derived from an EMBL/GenBank/DDBJ whole genome shotgun (WGS) entry which is preliminary data.</text>
</comment>